<comment type="caution">
    <text evidence="1">The sequence shown here is derived from an EMBL/GenBank/DDBJ whole genome shotgun (WGS) entry which is preliminary data.</text>
</comment>
<organism evidence="1 2">
    <name type="scientific">Candidatus Merdivivens pullistercoris</name>
    <dbReference type="NCBI Taxonomy" id="2840873"/>
    <lineage>
        <taxon>Bacteria</taxon>
        <taxon>Pseudomonadati</taxon>
        <taxon>Bacteroidota</taxon>
        <taxon>Bacteroidia</taxon>
        <taxon>Bacteroidales</taxon>
        <taxon>Muribaculaceae</taxon>
        <taxon>Muribaculaceae incertae sedis</taxon>
        <taxon>Candidatus Merdivivens</taxon>
    </lineage>
</organism>
<evidence type="ECO:0000313" key="2">
    <source>
        <dbReference type="Proteomes" id="UP000823597"/>
    </source>
</evidence>
<sequence length="382" mass="43547">MKIFGKIFLWLLVAMLAAWQIPWLIRYFAAVPSHVPFTLYSTVIEDFAMIRTEGDELEFIDRAGHRYTEKGFDSILPLFYARQLNSEGRFPDSVSGRAVNIHEVLEHNFFFNSHPSDINCKKTGIYFLMESCSGRVDLEMPDDAFRFISGNGTIGGKAWTDGMAQDNGGIEFIDMKKNDVLREKSEMFTSAMAEAGFSFPPKCLSGNPGTRKEYDEGYIIIDAADKLFHLKMVKGRPYIRLIDLPSGVVPEHAFITEFGDRRTIAFFTDTYDRMYAVCMPGYVTVRIGYIPESGIDKTCRTSDTADCTFDPTEESIYIIGNLIDWTVRINSETSTRYYAINANDFSLISFMEYPSEPSWAERVPGIQFTSSKDKYVKPRIRK</sequence>
<proteinExistence type="predicted"/>
<gene>
    <name evidence="1" type="ORF">IAB93_05225</name>
</gene>
<dbReference type="AlphaFoldDB" id="A0A9D9I3W0"/>
<dbReference type="Pfam" id="PF16149">
    <property type="entry name" value="DUF4857"/>
    <property type="match status" value="2"/>
</dbReference>
<accession>A0A9D9I3W0</accession>
<name>A0A9D9I3W0_9BACT</name>
<dbReference type="Proteomes" id="UP000823597">
    <property type="component" value="Unassembled WGS sequence"/>
</dbReference>
<protein>
    <submittedName>
        <fullName evidence="1">DUF4857 domain-containing protein</fullName>
    </submittedName>
</protein>
<dbReference type="EMBL" id="JADIME010000053">
    <property type="protein sequence ID" value="MBO8465383.1"/>
    <property type="molecule type" value="Genomic_DNA"/>
</dbReference>
<reference evidence="1" key="1">
    <citation type="submission" date="2020-10" db="EMBL/GenBank/DDBJ databases">
        <authorList>
            <person name="Gilroy R."/>
        </authorList>
    </citation>
    <scope>NUCLEOTIDE SEQUENCE</scope>
    <source>
        <strain evidence="1">10037</strain>
    </source>
</reference>
<reference evidence="1" key="2">
    <citation type="journal article" date="2021" name="PeerJ">
        <title>Extensive microbial diversity within the chicken gut microbiome revealed by metagenomics and culture.</title>
        <authorList>
            <person name="Gilroy R."/>
            <person name="Ravi A."/>
            <person name="Getino M."/>
            <person name="Pursley I."/>
            <person name="Horton D.L."/>
            <person name="Alikhan N.F."/>
            <person name="Baker D."/>
            <person name="Gharbi K."/>
            <person name="Hall N."/>
            <person name="Watson M."/>
            <person name="Adriaenssens E.M."/>
            <person name="Foster-Nyarko E."/>
            <person name="Jarju S."/>
            <person name="Secka A."/>
            <person name="Antonio M."/>
            <person name="Oren A."/>
            <person name="Chaudhuri R.R."/>
            <person name="La Ragione R."/>
            <person name="Hildebrand F."/>
            <person name="Pallen M.J."/>
        </authorList>
    </citation>
    <scope>NUCLEOTIDE SEQUENCE</scope>
    <source>
        <strain evidence="1">10037</strain>
    </source>
</reference>
<evidence type="ECO:0000313" key="1">
    <source>
        <dbReference type="EMBL" id="MBO8465383.1"/>
    </source>
</evidence>
<dbReference type="InterPro" id="IPR032333">
    <property type="entry name" value="DUF4857"/>
</dbReference>